<dbReference type="Pfam" id="PF04542">
    <property type="entry name" value="Sigma70_r2"/>
    <property type="match status" value="1"/>
</dbReference>
<dbReference type="Gene3D" id="1.10.1740.10">
    <property type="match status" value="1"/>
</dbReference>
<evidence type="ECO:0000313" key="3">
    <source>
        <dbReference type="Proteomes" id="UP000320672"/>
    </source>
</evidence>
<dbReference type="AlphaFoldDB" id="A0A517MIJ5"/>
<name>A0A517MIJ5_9BACT</name>
<sequence length="196" mass="21750">MDICCHHGAMCSNSELQNPADRQGNRFTTTRWSMVVAAGVTASPIARVALSMLCETYWYPLYAYARRRGYAHQDAQDLIQSFFASLLESESLRDADPQRGKFRAFLLTALKNFAAKQWRSESIQKRGGTSLTLSLDCHDAEARYLCEPKDGKTPEASFDRKWAIATHEAAMWGSPAGCVQKEPAGIHIGSASRLSL</sequence>
<keyword evidence="3" id="KW-1185">Reference proteome</keyword>
<organism evidence="2 3">
    <name type="scientific">Roseimaritima multifibrata</name>
    <dbReference type="NCBI Taxonomy" id="1930274"/>
    <lineage>
        <taxon>Bacteria</taxon>
        <taxon>Pseudomonadati</taxon>
        <taxon>Planctomycetota</taxon>
        <taxon>Planctomycetia</taxon>
        <taxon>Pirellulales</taxon>
        <taxon>Pirellulaceae</taxon>
        <taxon>Roseimaritima</taxon>
    </lineage>
</organism>
<dbReference type="GO" id="GO:0003700">
    <property type="term" value="F:DNA-binding transcription factor activity"/>
    <property type="evidence" value="ECO:0007669"/>
    <property type="project" value="InterPro"/>
</dbReference>
<reference evidence="2 3" key="1">
    <citation type="submission" date="2019-02" db="EMBL/GenBank/DDBJ databases">
        <title>Deep-cultivation of Planctomycetes and their phenomic and genomic characterization uncovers novel biology.</title>
        <authorList>
            <person name="Wiegand S."/>
            <person name="Jogler M."/>
            <person name="Boedeker C."/>
            <person name="Pinto D."/>
            <person name="Vollmers J."/>
            <person name="Rivas-Marin E."/>
            <person name="Kohn T."/>
            <person name="Peeters S.H."/>
            <person name="Heuer A."/>
            <person name="Rast P."/>
            <person name="Oberbeckmann S."/>
            <person name="Bunk B."/>
            <person name="Jeske O."/>
            <person name="Meyerdierks A."/>
            <person name="Storesund J.E."/>
            <person name="Kallscheuer N."/>
            <person name="Luecker S."/>
            <person name="Lage O.M."/>
            <person name="Pohl T."/>
            <person name="Merkel B.J."/>
            <person name="Hornburger P."/>
            <person name="Mueller R.-W."/>
            <person name="Bruemmer F."/>
            <person name="Labrenz M."/>
            <person name="Spormann A.M."/>
            <person name="Op den Camp H."/>
            <person name="Overmann J."/>
            <person name="Amann R."/>
            <person name="Jetten M.S.M."/>
            <person name="Mascher T."/>
            <person name="Medema M.H."/>
            <person name="Devos D.P."/>
            <person name="Kaster A.-K."/>
            <person name="Ovreas L."/>
            <person name="Rohde M."/>
            <person name="Galperin M.Y."/>
            <person name="Jogler C."/>
        </authorList>
    </citation>
    <scope>NUCLEOTIDE SEQUENCE [LARGE SCALE GENOMIC DNA]</scope>
    <source>
        <strain evidence="2 3">FF011L</strain>
    </source>
</reference>
<dbReference type="InterPro" id="IPR013325">
    <property type="entry name" value="RNA_pol_sigma_r2"/>
</dbReference>
<dbReference type="InterPro" id="IPR007627">
    <property type="entry name" value="RNA_pol_sigma70_r2"/>
</dbReference>
<gene>
    <name evidence="2" type="ORF">FF011L_34960</name>
</gene>
<accession>A0A517MIJ5</accession>
<dbReference type="Proteomes" id="UP000320672">
    <property type="component" value="Chromosome"/>
</dbReference>
<evidence type="ECO:0000313" key="2">
    <source>
        <dbReference type="EMBL" id="QDS94716.1"/>
    </source>
</evidence>
<feature type="domain" description="RNA polymerase sigma-70 region 2" evidence="1">
    <location>
        <begin position="60"/>
        <end position="121"/>
    </location>
</feature>
<dbReference type="SUPFAM" id="SSF88946">
    <property type="entry name" value="Sigma2 domain of RNA polymerase sigma factors"/>
    <property type="match status" value="1"/>
</dbReference>
<proteinExistence type="predicted"/>
<evidence type="ECO:0000259" key="1">
    <source>
        <dbReference type="Pfam" id="PF04542"/>
    </source>
</evidence>
<dbReference type="EMBL" id="CP036262">
    <property type="protein sequence ID" value="QDS94716.1"/>
    <property type="molecule type" value="Genomic_DNA"/>
</dbReference>
<dbReference type="GO" id="GO:0006352">
    <property type="term" value="P:DNA-templated transcription initiation"/>
    <property type="evidence" value="ECO:0007669"/>
    <property type="project" value="InterPro"/>
</dbReference>
<dbReference type="KEGG" id="rml:FF011L_34960"/>
<protein>
    <submittedName>
        <fullName evidence="2">Sigma-70 region 2</fullName>
    </submittedName>
</protein>